<evidence type="ECO:0000256" key="1">
    <source>
        <dbReference type="SAM" id="Coils"/>
    </source>
</evidence>
<evidence type="ECO:0000313" key="5">
    <source>
        <dbReference type="Proteomes" id="UP000182459"/>
    </source>
</evidence>
<evidence type="ECO:0000256" key="3">
    <source>
        <dbReference type="SAM" id="Phobius"/>
    </source>
</evidence>
<proteinExistence type="predicted"/>
<accession>A0AAC9J5N5</accession>
<organism evidence="4 5">
    <name type="scientific">Francisella hispaniensis FSC454</name>
    <dbReference type="NCBI Taxonomy" id="1088883"/>
    <lineage>
        <taxon>Bacteria</taxon>
        <taxon>Pseudomonadati</taxon>
        <taxon>Pseudomonadota</taxon>
        <taxon>Gammaproteobacteria</taxon>
        <taxon>Thiotrichales</taxon>
        <taxon>Francisellaceae</taxon>
        <taxon>Francisella</taxon>
    </lineage>
</organism>
<feature type="coiled-coil region" evidence="1">
    <location>
        <begin position="90"/>
        <end position="117"/>
    </location>
</feature>
<evidence type="ECO:0000256" key="2">
    <source>
        <dbReference type="SAM" id="MobiDB-lite"/>
    </source>
</evidence>
<feature type="compositionally biased region" description="Polar residues" evidence="2">
    <location>
        <begin position="1"/>
        <end position="15"/>
    </location>
</feature>
<name>A0AAC9J5N5_9GAMM</name>
<keyword evidence="3" id="KW-0472">Membrane</keyword>
<dbReference type="RefSeq" id="WP_066047356.1">
    <property type="nucleotide sequence ID" value="NZ_CP018093.1"/>
</dbReference>
<reference evidence="4 5" key="1">
    <citation type="submission" date="2016-11" db="EMBL/GenBank/DDBJ databases">
        <authorList>
            <person name="Hagglund E."/>
            <person name="Bystrom M."/>
            <person name="Naslund J."/>
            <person name="Stenberg P."/>
            <person name="Sjodin A."/>
        </authorList>
    </citation>
    <scope>NUCLEOTIDE SEQUENCE [LARGE SCALE GENOMIC DNA]</scope>
    <source>
        <strain evidence="4 5">CCUG 58020</strain>
    </source>
</reference>
<dbReference type="AlphaFoldDB" id="A0AAC9J5N5"/>
<dbReference type="KEGG" id="fhi:FSC454_07085"/>
<keyword evidence="1" id="KW-0175">Coiled coil</keyword>
<keyword evidence="5" id="KW-1185">Reference proteome</keyword>
<dbReference type="Proteomes" id="UP000182459">
    <property type="component" value="Chromosome"/>
</dbReference>
<gene>
    <name evidence="4" type="ORF">FSC454_07085</name>
</gene>
<evidence type="ECO:0000313" key="4">
    <source>
        <dbReference type="EMBL" id="APD50881.1"/>
    </source>
</evidence>
<dbReference type="EMBL" id="CP018093">
    <property type="protein sequence ID" value="APD50881.1"/>
    <property type="molecule type" value="Genomic_DNA"/>
</dbReference>
<feature type="transmembrane region" description="Helical" evidence="3">
    <location>
        <begin position="36"/>
        <end position="56"/>
    </location>
</feature>
<keyword evidence="3" id="KW-0812">Transmembrane</keyword>
<protein>
    <submittedName>
        <fullName evidence="4">Uncharacterized protein</fullName>
    </submittedName>
</protein>
<sequence>MSVEKNTQQQNSTQDKPAKKTTIVDNKSSIGVFAKINLVVSIAALGLSSYVLVNAISQAKNSNTNFQVYTAFDKQLKAIKSNQDQQKNIANDLSAQNDALTQSVKALQSQLITINNQIATPAKDLYMQMSVINIQSAINYLILAKDVMIFDGDSQKASELVDDAFDKIQASRVATVSVSERQNIKSALTQYSSRDEIIKEFIAIEQQFAKLEYLTPEDISTTVKSQDSKNKYMKLLSSIVEIQDIPKNQTLVATKYAKEFVADSLYRSLISLQSAMYINNQEAIDKAKNNLVAIVKKYFVQNEDTKKLINAIQGIKAQNLDSFNTSIDKLISQLSKQQNQLLAQQPNLNKTNISAEGSQK</sequence>
<keyword evidence="3" id="KW-1133">Transmembrane helix</keyword>
<feature type="region of interest" description="Disordered" evidence="2">
    <location>
        <begin position="1"/>
        <end position="21"/>
    </location>
</feature>